<dbReference type="Proteomes" id="UP000295504">
    <property type="component" value="Unassembled WGS sequence"/>
</dbReference>
<proteinExistence type="predicted"/>
<dbReference type="InterPro" id="IPR008254">
    <property type="entry name" value="Flavodoxin/NO_synth"/>
</dbReference>
<protein>
    <submittedName>
        <fullName evidence="2">Flavodoxin</fullName>
    </submittedName>
</protein>
<sequence length="162" mass="18568">MKAIVVYYSFEGNTKLIAQTISNTIDADIEELKPKKEIESKGFMKYLWGGSQVMMKKSPELFPLNKNAEDYDIIFIGTPIWAWTYAPPIRTFLENSNISNKKIALFSCHEGQNGKTFSHFKDKLKNNIFLGEIDFFAPLKSNKEISVTQAKDWAKEMLTKAK</sequence>
<evidence type="ECO:0000313" key="3">
    <source>
        <dbReference type="Proteomes" id="UP000295504"/>
    </source>
</evidence>
<dbReference type="AlphaFoldDB" id="A0A4R2TIA8"/>
<accession>A0A4R2TIA8</accession>
<dbReference type="SUPFAM" id="SSF52218">
    <property type="entry name" value="Flavoproteins"/>
    <property type="match status" value="1"/>
</dbReference>
<dbReference type="GO" id="GO:0016651">
    <property type="term" value="F:oxidoreductase activity, acting on NAD(P)H"/>
    <property type="evidence" value="ECO:0007669"/>
    <property type="project" value="UniProtKB-ARBA"/>
</dbReference>
<feature type="domain" description="Flavodoxin-like" evidence="1">
    <location>
        <begin position="3"/>
        <end position="158"/>
    </location>
</feature>
<dbReference type="InterPro" id="IPR029039">
    <property type="entry name" value="Flavoprotein-like_sf"/>
</dbReference>
<dbReference type="PROSITE" id="PS50902">
    <property type="entry name" value="FLAVODOXIN_LIKE"/>
    <property type="match status" value="1"/>
</dbReference>
<evidence type="ECO:0000259" key="1">
    <source>
        <dbReference type="PROSITE" id="PS50902"/>
    </source>
</evidence>
<dbReference type="RefSeq" id="WP_132848593.1">
    <property type="nucleotide sequence ID" value="NZ_CP058648.1"/>
</dbReference>
<dbReference type="GO" id="GO:0010181">
    <property type="term" value="F:FMN binding"/>
    <property type="evidence" value="ECO:0007669"/>
    <property type="project" value="InterPro"/>
</dbReference>
<dbReference type="Pfam" id="PF12682">
    <property type="entry name" value="Flavodoxin_4"/>
    <property type="match status" value="1"/>
</dbReference>
<organism evidence="2 3">
    <name type="scientific">Serpentinicella alkaliphila</name>
    <dbReference type="NCBI Taxonomy" id="1734049"/>
    <lineage>
        <taxon>Bacteria</taxon>
        <taxon>Bacillati</taxon>
        <taxon>Bacillota</taxon>
        <taxon>Clostridia</taxon>
        <taxon>Peptostreptococcales</taxon>
        <taxon>Natronincolaceae</taxon>
        <taxon>Serpentinicella</taxon>
    </lineage>
</organism>
<dbReference type="EMBL" id="SLYC01000019">
    <property type="protein sequence ID" value="TCQ02047.1"/>
    <property type="molecule type" value="Genomic_DNA"/>
</dbReference>
<dbReference type="PANTHER" id="PTHR39201">
    <property type="entry name" value="EXPORTED PROTEIN-RELATED"/>
    <property type="match status" value="1"/>
</dbReference>
<dbReference type="OrthoDB" id="9806505at2"/>
<evidence type="ECO:0000313" key="2">
    <source>
        <dbReference type="EMBL" id="TCQ02047.1"/>
    </source>
</evidence>
<comment type="caution">
    <text evidence="2">The sequence shown here is derived from an EMBL/GenBank/DDBJ whole genome shotgun (WGS) entry which is preliminary data.</text>
</comment>
<gene>
    <name evidence="2" type="ORF">EDD79_101920</name>
</gene>
<dbReference type="PANTHER" id="PTHR39201:SF1">
    <property type="entry name" value="FLAVODOXIN-LIKE DOMAIN-CONTAINING PROTEIN"/>
    <property type="match status" value="1"/>
</dbReference>
<reference evidence="2 3" key="1">
    <citation type="submission" date="2019-03" db="EMBL/GenBank/DDBJ databases">
        <title>Genomic Encyclopedia of Type Strains, Phase IV (KMG-IV): sequencing the most valuable type-strain genomes for metagenomic binning, comparative biology and taxonomic classification.</title>
        <authorList>
            <person name="Goeker M."/>
        </authorList>
    </citation>
    <scope>NUCLEOTIDE SEQUENCE [LARGE SCALE GENOMIC DNA]</scope>
    <source>
        <strain evidence="2 3">DSM 100013</strain>
    </source>
</reference>
<dbReference type="Gene3D" id="3.40.50.360">
    <property type="match status" value="1"/>
</dbReference>
<name>A0A4R2TIA8_9FIRM</name>
<keyword evidence="3" id="KW-1185">Reference proteome</keyword>